<comment type="caution">
    <text evidence="6">The sequence shown here is derived from an EMBL/GenBank/DDBJ whole genome shotgun (WGS) entry which is preliminary data.</text>
</comment>
<organism evidence="6 7">
    <name type="scientific">Microbispora hainanensis</name>
    <dbReference type="NCBI Taxonomy" id="568844"/>
    <lineage>
        <taxon>Bacteria</taxon>
        <taxon>Bacillati</taxon>
        <taxon>Actinomycetota</taxon>
        <taxon>Actinomycetes</taxon>
        <taxon>Streptosporangiales</taxon>
        <taxon>Streptosporangiaceae</taxon>
        <taxon>Microbispora</taxon>
    </lineage>
</organism>
<evidence type="ECO:0000313" key="7">
    <source>
        <dbReference type="Proteomes" id="UP000316541"/>
    </source>
</evidence>
<evidence type="ECO:0000256" key="5">
    <source>
        <dbReference type="SAM" id="MobiDB-lite"/>
    </source>
</evidence>
<keyword evidence="1" id="KW-0479">Metal-binding</keyword>
<gene>
    <name evidence="6" type="ORF">FLX08_00610</name>
</gene>
<dbReference type="AlphaFoldDB" id="A0A544Z5B4"/>
<evidence type="ECO:0000256" key="2">
    <source>
        <dbReference type="ARBA" id="ARBA00022801"/>
    </source>
</evidence>
<dbReference type="Proteomes" id="UP000316541">
    <property type="component" value="Unassembled WGS sequence"/>
</dbReference>
<dbReference type="InterPro" id="IPR023696">
    <property type="entry name" value="Ureohydrolase_dom_sf"/>
</dbReference>
<dbReference type="EMBL" id="VIRM01000001">
    <property type="protein sequence ID" value="TQS24240.1"/>
    <property type="molecule type" value="Genomic_DNA"/>
</dbReference>
<keyword evidence="3" id="KW-0464">Manganese</keyword>
<evidence type="ECO:0000256" key="3">
    <source>
        <dbReference type="ARBA" id="ARBA00023211"/>
    </source>
</evidence>
<protein>
    <submittedName>
        <fullName evidence="6">Arginase family protein</fullName>
    </submittedName>
</protein>
<accession>A0A544Z5B4</accession>
<dbReference type="GO" id="GO:0005829">
    <property type="term" value="C:cytosol"/>
    <property type="evidence" value="ECO:0007669"/>
    <property type="project" value="TreeGrafter"/>
</dbReference>
<keyword evidence="2" id="KW-0378">Hydrolase</keyword>
<feature type="region of interest" description="Disordered" evidence="5">
    <location>
        <begin position="49"/>
        <end position="69"/>
    </location>
</feature>
<dbReference type="PROSITE" id="PS51409">
    <property type="entry name" value="ARGINASE_2"/>
    <property type="match status" value="1"/>
</dbReference>
<dbReference type="PRINTS" id="PR00116">
    <property type="entry name" value="ARGINASE"/>
</dbReference>
<dbReference type="Gene3D" id="3.40.800.10">
    <property type="entry name" value="Ureohydrolase domain"/>
    <property type="match status" value="1"/>
</dbReference>
<dbReference type="SUPFAM" id="SSF52768">
    <property type="entry name" value="Arginase/deacetylase"/>
    <property type="match status" value="1"/>
</dbReference>
<name>A0A544Z5B4_9ACTN</name>
<comment type="similarity">
    <text evidence="4">Belongs to the arginase family.</text>
</comment>
<reference evidence="6 7" key="1">
    <citation type="submission" date="2019-07" db="EMBL/GenBank/DDBJ databases">
        <title>Microbispora hainanensis DSM 45428.</title>
        <authorList>
            <person name="Thawai C."/>
        </authorList>
    </citation>
    <scope>NUCLEOTIDE SEQUENCE [LARGE SCALE GENOMIC DNA]</scope>
    <source>
        <strain evidence="6 7">DSM 45428</strain>
    </source>
</reference>
<evidence type="ECO:0000313" key="6">
    <source>
        <dbReference type="EMBL" id="TQS24240.1"/>
    </source>
</evidence>
<proteinExistence type="inferred from homology"/>
<sequence length="309" mass="31774">MCALPGRTLPWNDRSVLPTAVLQVPQWQGSSVADARLLSLGAERLASLLTSAEPSPESHTGPPAQPSVRAMRVPVPDTAGAERDGVRALDVLTAVAARTRAALAECGAATVVTVGGDCGVEVEPVSAALARHGDGLVVVWFDAHGDLNTPGSSPSHAFHGMVLRTLLGDGHPDLVPPRALRPRQVILAGVRALDPAELAYATDAGLARRTVPELTADPGVLVPAVAAAGGTAVYIHIDLDVLDPEEFGSLSYPEAGGLSVATLRDAVRALTAHFPLAGLGITEYAPRREEDQAVLASLVPALLADATTG</sequence>
<dbReference type="PANTHER" id="PTHR43782">
    <property type="entry name" value="ARGINASE"/>
    <property type="match status" value="1"/>
</dbReference>
<dbReference type="CDD" id="cd09999">
    <property type="entry name" value="Arginase-like_1"/>
    <property type="match status" value="1"/>
</dbReference>
<evidence type="ECO:0000256" key="4">
    <source>
        <dbReference type="PROSITE-ProRule" id="PRU00742"/>
    </source>
</evidence>
<dbReference type="InterPro" id="IPR006035">
    <property type="entry name" value="Ureohydrolase"/>
</dbReference>
<evidence type="ECO:0000256" key="1">
    <source>
        <dbReference type="ARBA" id="ARBA00022723"/>
    </source>
</evidence>
<dbReference type="GO" id="GO:0030145">
    <property type="term" value="F:manganese ion binding"/>
    <property type="evidence" value="ECO:0007669"/>
    <property type="project" value="TreeGrafter"/>
</dbReference>
<dbReference type="GO" id="GO:0004053">
    <property type="term" value="F:arginase activity"/>
    <property type="evidence" value="ECO:0007669"/>
    <property type="project" value="TreeGrafter"/>
</dbReference>
<dbReference type="Pfam" id="PF00491">
    <property type="entry name" value="Arginase"/>
    <property type="match status" value="1"/>
</dbReference>
<dbReference type="PANTHER" id="PTHR43782:SF3">
    <property type="entry name" value="ARGINASE"/>
    <property type="match status" value="1"/>
</dbReference>